<dbReference type="PROSITE" id="PS50041">
    <property type="entry name" value="C_TYPE_LECTIN_2"/>
    <property type="match status" value="1"/>
</dbReference>
<feature type="domain" description="C-type lectin" evidence="2">
    <location>
        <begin position="272"/>
        <end position="386"/>
    </location>
</feature>
<evidence type="ECO:0000313" key="3">
    <source>
        <dbReference type="Proteomes" id="UP001652628"/>
    </source>
</evidence>
<dbReference type="RefSeq" id="XP_016928898.2">
    <property type="nucleotide sequence ID" value="XM_017073409.4"/>
</dbReference>
<sequence length="391" mass="44463">MVIFIGCAPSKIIKMHRLAAVLFYVLIVGNYNESLAGPTKSASPGSKAEDLETRCTGHCFSKMSSVMDYVAANQERWNTCQEITENVTRADKNQILIQMASLQEAVTNVKTSQEFQDVKLDRMDRQQMAMQESLPKAIPQDLEKKLGSMETQLAALQNELASMQININNHHLVSKDTQTSQASTQEVLSSLKDSLESKYIKLERQQIAMQESLKMTVVQDFEDKLSRTEAHLTRLENKLQSIQSKIDNHLTAISETLSKLNTKSIPPGFKLIGSRFFHIQEDIKLNWADAQDSCRRMGGYLASIQNREEFDAIVAKLDNSEKYFLGINDRDKKGDFVSVASGRPASFFKWFPDEPVYNYDQERCIAIQDGYMFVNNCTYKKRFICQTDDKI</sequence>
<dbReference type="CDD" id="cd00037">
    <property type="entry name" value="CLECT"/>
    <property type="match status" value="1"/>
</dbReference>
<dbReference type="InterPro" id="IPR001304">
    <property type="entry name" value="C-type_lectin-like"/>
</dbReference>
<evidence type="ECO:0000313" key="4">
    <source>
        <dbReference type="RefSeq" id="XP_016928898.2"/>
    </source>
</evidence>
<protein>
    <submittedName>
        <fullName evidence="4">C-type lectin domain family 4 member F-like</fullName>
    </submittedName>
</protein>
<reference evidence="4" key="1">
    <citation type="submission" date="2025-08" db="UniProtKB">
        <authorList>
            <consortium name="RefSeq"/>
        </authorList>
    </citation>
    <scope>IDENTIFICATION</scope>
</reference>
<evidence type="ECO:0000259" key="2">
    <source>
        <dbReference type="PROSITE" id="PS50041"/>
    </source>
</evidence>
<feature type="coiled-coil region" evidence="1">
    <location>
        <begin position="218"/>
        <end position="252"/>
    </location>
</feature>
<dbReference type="InterPro" id="IPR016187">
    <property type="entry name" value="CTDL_fold"/>
</dbReference>
<dbReference type="Proteomes" id="UP001652628">
    <property type="component" value="Chromosome 2L"/>
</dbReference>
<keyword evidence="1" id="KW-0175">Coiled coil</keyword>
<dbReference type="InterPro" id="IPR050111">
    <property type="entry name" value="C-type_lectin/snaclec_domain"/>
</dbReference>
<dbReference type="GeneID" id="108009237"/>
<gene>
    <name evidence="4" type="primary">LOC108009237</name>
</gene>
<name>A0AB39Z5T1_DROSZ</name>
<evidence type="ECO:0000256" key="1">
    <source>
        <dbReference type="SAM" id="Coils"/>
    </source>
</evidence>
<proteinExistence type="predicted"/>
<dbReference type="PANTHER" id="PTHR22803">
    <property type="entry name" value="MANNOSE, PHOSPHOLIPASE, LECTIN RECEPTOR RELATED"/>
    <property type="match status" value="1"/>
</dbReference>
<dbReference type="Pfam" id="PF00059">
    <property type="entry name" value="Lectin_C"/>
    <property type="match status" value="1"/>
</dbReference>
<dbReference type="SUPFAM" id="SSF56436">
    <property type="entry name" value="C-type lectin-like"/>
    <property type="match status" value="1"/>
</dbReference>
<dbReference type="AlphaFoldDB" id="A0AB39Z5T1"/>
<dbReference type="SMART" id="SM00034">
    <property type="entry name" value="CLECT"/>
    <property type="match status" value="1"/>
</dbReference>
<organism evidence="3 4">
    <name type="scientific">Drosophila suzukii</name>
    <name type="common">Spotted-wing drosophila fruit fly</name>
    <dbReference type="NCBI Taxonomy" id="28584"/>
    <lineage>
        <taxon>Eukaryota</taxon>
        <taxon>Metazoa</taxon>
        <taxon>Ecdysozoa</taxon>
        <taxon>Arthropoda</taxon>
        <taxon>Hexapoda</taxon>
        <taxon>Insecta</taxon>
        <taxon>Pterygota</taxon>
        <taxon>Neoptera</taxon>
        <taxon>Endopterygota</taxon>
        <taxon>Diptera</taxon>
        <taxon>Brachycera</taxon>
        <taxon>Muscomorpha</taxon>
        <taxon>Ephydroidea</taxon>
        <taxon>Drosophilidae</taxon>
        <taxon>Drosophila</taxon>
        <taxon>Sophophora</taxon>
    </lineage>
</organism>
<accession>A0AB39Z5T1</accession>
<dbReference type="InterPro" id="IPR016186">
    <property type="entry name" value="C-type_lectin-like/link_sf"/>
</dbReference>
<keyword evidence="3" id="KW-1185">Reference proteome</keyword>
<dbReference type="Gene3D" id="3.10.100.10">
    <property type="entry name" value="Mannose-Binding Protein A, subunit A"/>
    <property type="match status" value="1"/>
</dbReference>